<accession>A0AA38XP88</accession>
<feature type="region of interest" description="Disordered" evidence="1">
    <location>
        <begin position="125"/>
        <end position="156"/>
    </location>
</feature>
<evidence type="ECO:0000313" key="3">
    <source>
        <dbReference type="EMBL" id="KAJ9617118.1"/>
    </source>
</evidence>
<keyword evidence="2" id="KW-0812">Transmembrane</keyword>
<keyword evidence="2" id="KW-1133">Transmembrane helix</keyword>
<gene>
    <name evidence="3" type="ORF">H2200_000839</name>
</gene>
<proteinExistence type="predicted"/>
<dbReference type="Proteomes" id="UP001172673">
    <property type="component" value="Unassembled WGS sequence"/>
</dbReference>
<dbReference type="AlphaFoldDB" id="A0AA38XP88"/>
<evidence type="ECO:0000256" key="2">
    <source>
        <dbReference type="SAM" id="Phobius"/>
    </source>
</evidence>
<keyword evidence="2" id="KW-0472">Membrane</keyword>
<feature type="transmembrane region" description="Helical" evidence="2">
    <location>
        <begin position="29"/>
        <end position="49"/>
    </location>
</feature>
<feature type="region of interest" description="Disordered" evidence="1">
    <location>
        <begin position="67"/>
        <end position="100"/>
    </location>
</feature>
<keyword evidence="4" id="KW-1185">Reference proteome</keyword>
<evidence type="ECO:0000313" key="4">
    <source>
        <dbReference type="Proteomes" id="UP001172673"/>
    </source>
</evidence>
<reference evidence="3" key="1">
    <citation type="submission" date="2022-10" db="EMBL/GenBank/DDBJ databases">
        <title>Culturing micro-colonial fungi from biological soil crusts in the Mojave desert and describing Neophaeococcomyces mojavensis, and introducing the new genera and species Taxawa tesnikishii.</title>
        <authorList>
            <person name="Kurbessoian T."/>
            <person name="Stajich J.E."/>
        </authorList>
    </citation>
    <scope>NUCLEOTIDE SEQUENCE</scope>
    <source>
        <strain evidence="3">TK_41</strain>
    </source>
</reference>
<name>A0AA38XP88_9EURO</name>
<dbReference type="EMBL" id="JAPDRK010000001">
    <property type="protein sequence ID" value="KAJ9617118.1"/>
    <property type="molecule type" value="Genomic_DNA"/>
</dbReference>
<comment type="caution">
    <text evidence="3">The sequence shown here is derived from an EMBL/GenBank/DDBJ whole genome shotgun (WGS) entry which is preliminary data.</text>
</comment>
<sequence length="156" mass="16925">MAPVIPPHIIVNNPNMTTEQKKGALRTRMIALSVGLSLSVLAAVLYLVARILKRRAARKRLAAETFDQTEPEHGVPANTASGQMERVKEGKYDGSGGYEATLDQTQGLLSGAQDPARMGWDSESIDVGEVQRPRSVASFTSAPPRYEEYRPQATGC</sequence>
<protein>
    <submittedName>
        <fullName evidence="3">Uncharacterized protein</fullName>
    </submittedName>
</protein>
<evidence type="ECO:0000256" key="1">
    <source>
        <dbReference type="SAM" id="MobiDB-lite"/>
    </source>
</evidence>
<organism evidence="3 4">
    <name type="scientific">Cladophialophora chaetospira</name>
    <dbReference type="NCBI Taxonomy" id="386627"/>
    <lineage>
        <taxon>Eukaryota</taxon>
        <taxon>Fungi</taxon>
        <taxon>Dikarya</taxon>
        <taxon>Ascomycota</taxon>
        <taxon>Pezizomycotina</taxon>
        <taxon>Eurotiomycetes</taxon>
        <taxon>Chaetothyriomycetidae</taxon>
        <taxon>Chaetothyriales</taxon>
        <taxon>Herpotrichiellaceae</taxon>
        <taxon>Cladophialophora</taxon>
    </lineage>
</organism>